<evidence type="ECO:0000256" key="2">
    <source>
        <dbReference type="ARBA" id="ARBA00023125"/>
    </source>
</evidence>
<proteinExistence type="predicted"/>
<dbReference type="Proteomes" id="UP000250744">
    <property type="component" value="Unassembled WGS sequence"/>
</dbReference>
<dbReference type="PANTHER" id="PTHR30055:SF240">
    <property type="entry name" value="HTH-TYPE TRANSCRIPTIONAL REGULATOR ACRR"/>
    <property type="match status" value="1"/>
</dbReference>
<dbReference type="AlphaFoldDB" id="A0A364NHM8"/>
<evidence type="ECO:0000313" key="7">
    <source>
        <dbReference type="EMBL" id="RAU16521.1"/>
    </source>
</evidence>
<evidence type="ECO:0000256" key="1">
    <source>
        <dbReference type="ARBA" id="ARBA00023015"/>
    </source>
</evidence>
<sequence>MNNHNHKRSLRSDMPRRTKQESEQTRSALLAKALELYADRGIEHVSLKEIAAQAGVTHGAVYWHFKNRDDLLFQIYHQIELPFEIQYIEQRQSAKQNPLQALQDYLMGVIHLVTTSTSVQQGYRLFFTLPASPALASMAERLLEDREMVTSHLRYFLKQAKKHKLLQKKLSVILSAQSLSLVLFGLLDQSLVESDPKQYKAQAHNLIHIVMQGMAAEKA</sequence>
<feature type="domain" description="HTH tetR-type" evidence="6">
    <location>
        <begin position="23"/>
        <end position="83"/>
    </location>
</feature>
<feature type="region of interest" description="Disordered" evidence="5">
    <location>
        <begin position="1"/>
        <end position="24"/>
    </location>
</feature>
<feature type="compositionally biased region" description="Basic and acidic residues" evidence="5">
    <location>
        <begin position="10"/>
        <end position="24"/>
    </location>
</feature>
<dbReference type="Pfam" id="PF00440">
    <property type="entry name" value="TetR_N"/>
    <property type="match status" value="1"/>
</dbReference>
<keyword evidence="3" id="KW-0804">Transcription</keyword>
<name>A0A364NHM8_9GAMM</name>
<evidence type="ECO:0000256" key="4">
    <source>
        <dbReference type="PROSITE-ProRule" id="PRU00335"/>
    </source>
</evidence>
<accession>A0A364NHM8</accession>
<dbReference type="GO" id="GO:0003700">
    <property type="term" value="F:DNA-binding transcription factor activity"/>
    <property type="evidence" value="ECO:0007669"/>
    <property type="project" value="TreeGrafter"/>
</dbReference>
<dbReference type="PRINTS" id="PR00455">
    <property type="entry name" value="HTHTETR"/>
</dbReference>
<dbReference type="SUPFAM" id="SSF46689">
    <property type="entry name" value="Homeodomain-like"/>
    <property type="match status" value="1"/>
</dbReference>
<dbReference type="OrthoDB" id="5816932at2"/>
<dbReference type="PROSITE" id="PS50977">
    <property type="entry name" value="HTH_TETR_2"/>
    <property type="match status" value="1"/>
</dbReference>
<keyword evidence="8" id="KW-1185">Reference proteome</keyword>
<evidence type="ECO:0000313" key="8">
    <source>
        <dbReference type="Proteomes" id="UP000250744"/>
    </source>
</evidence>
<reference evidence="7 8" key="1">
    <citation type="submission" date="2018-06" db="EMBL/GenBank/DDBJ databases">
        <title>Nitrincola tibetense sp. nov., isolated from Lake XuguoCo on Tibetan Plateau.</title>
        <authorList>
            <person name="Xing P."/>
        </authorList>
    </citation>
    <scope>NUCLEOTIDE SEQUENCE [LARGE SCALE GENOMIC DNA]</scope>
    <source>
        <strain evidence="8">xg18</strain>
    </source>
</reference>
<feature type="DNA-binding region" description="H-T-H motif" evidence="4">
    <location>
        <begin position="46"/>
        <end position="65"/>
    </location>
</feature>
<keyword evidence="1" id="KW-0805">Transcription regulation</keyword>
<dbReference type="GO" id="GO:0000976">
    <property type="term" value="F:transcription cis-regulatory region binding"/>
    <property type="evidence" value="ECO:0007669"/>
    <property type="project" value="TreeGrafter"/>
</dbReference>
<dbReference type="InterPro" id="IPR001647">
    <property type="entry name" value="HTH_TetR"/>
</dbReference>
<dbReference type="Gene3D" id="1.10.357.10">
    <property type="entry name" value="Tetracycline Repressor, domain 2"/>
    <property type="match status" value="1"/>
</dbReference>
<dbReference type="EMBL" id="QKRX01000022">
    <property type="protein sequence ID" value="RAU16521.1"/>
    <property type="molecule type" value="Genomic_DNA"/>
</dbReference>
<evidence type="ECO:0000256" key="5">
    <source>
        <dbReference type="SAM" id="MobiDB-lite"/>
    </source>
</evidence>
<comment type="caution">
    <text evidence="7">The sequence shown here is derived from an EMBL/GenBank/DDBJ whole genome shotgun (WGS) entry which is preliminary data.</text>
</comment>
<evidence type="ECO:0000256" key="3">
    <source>
        <dbReference type="ARBA" id="ARBA00023163"/>
    </source>
</evidence>
<organism evidence="7 8">
    <name type="scientific">Nitrincola tibetensis</name>
    <dbReference type="NCBI Taxonomy" id="2219697"/>
    <lineage>
        <taxon>Bacteria</taxon>
        <taxon>Pseudomonadati</taxon>
        <taxon>Pseudomonadota</taxon>
        <taxon>Gammaproteobacteria</taxon>
        <taxon>Oceanospirillales</taxon>
        <taxon>Oceanospirillaceae</taxon>
        <taxon>Nitrincola</taxon>
    </lineage>
</organism>
<evidence type="ECO:0000259" key="6">
    <source>
        <dbReference type="PROSITE" id="PS50977"/>
    </source>
</evidence>
<protein>
    <recommendedName>
        <fullName evidence="6">HTH tetR-type domain-containing protein</fullName>
    </recommendedName>
</protein>
<keyword evidence="2 4" id="KW-0238">DNA-binding</keyword>
<dbReference type="InterPro" id="IPR050109">
    <property type="entry name" value="HTH-type_TetR-like_transc_reg"/>
</dbReference>
<dbReference type="InterPro" id="IPR009057">
    <property type="entry name" value="Homeodomain-like_sf"/>
</dbReference>
<dbReference type="PANTHER" id="PTHR30055">
    <property type="entry name" value="HTH-TYPE TRANSCRIPTIONAL REGULATOR RUTR"/>
    <property type="match status" value="1"/>
</dbReference>
<gene>
    <name evidence="7" type="ORF">DN062_17730</name>
</gene>